<organism evidence="2 3">
    <name type="scientific">Brevundimonas balnearis</name>
    <dbReference type="NCBI Taxonomy" id="1572858"/>
    <lineage>
        <taxon>Bacteria</taxon>
        <taxon>Pseudomonadati</taxon>
        <taxon>Pseudomonadota</taxon>
        <taxon>Alphaproteobacteria</taxon>
        <taxon>Caulobacterales</taxon>
        <taxon>Caulobacteraceae</taxon>
        <taxon>Brevundimonas</taxon>
    </lineage>
</organism>
<comment type="caution">
    <text evidence="2">The sequence shown here is derived from an EMBL/GenBank/DDBJ whole genome shotgun (WGS) entry which is preliminary data.</text>
</comment>
<dbReference type="EMBL" id="JBHLSW010000007">
    <property type="protein sequence ID" value="MFC0634396.1"/>
    <property type="molecule type" value="Genomic_DNA"/>
</dbReference>
<sequence length="125" mass="13257">MDSEPHVIDASAAVAFLMNEAGGERVGPLLPSGLMNAVNLTEVVTRLLRSGHDPIRAHYLGCSIVDHGVDLADRAGRLWPITAALGLSLGDRACLALAQREGLPVLTADRAWAALSLDVDVRLIR</sequence>
<reference evidence="2 3" key="1">
    <citation type="submission" date="2024-09" db="EMBL/GenBank/DDBJ databases">
        <authorList>
            <person name="Sun Q."/>
            <person name="Mori K."/>
        </authorList>
    </citation>
    <scope>NUCLEOTIDE SEQUENCE [LARGE SCALE GENOMIC DNA]</scope>
    <source>
        <strain evidence="2 3">NCAIM B.02621</strain>
    </source>
</reference>
<protein>
    <submittedName>
        <fullName evidence="2">Type II toxin-antitoxin system VapC family toxin</fullName>
    </submittedName>
</protein>
<dbReference type="SUPFAM" id="SSF88723">
    <property type="entry name" value="PIN domain-like"/>
    <property type="match status" value="1"/>
</dbReference>
<evidence type="ECO:0000313" key="3">
    <source>
        <dbReference type="Proteomes" id="UP001589906"/>
    </source>
</evidence>
<accession>A0ABV6R440</accession>
<dbReference type="InterPro" id="IPR002716">
    <property type="entry name" value="PIN_dom"/>
</dbReference>
<proteinExistence type="predicted"/>
<dbReference type="Pfam" id="PF01850">
    <property type="entry name" value="PIN"/>
    <property type="match status" value="1"/>
</dbReference>
<name>A0ABV6R440_9CAUL</name>
<gene>
    <name evidence="2" type="ORF">ACFFGE_10985</name>
</gene>
<evidence type="ECO:0000259" key="1">
    <source>
        <dbReference type="Pfam" id="PF01850"/>
    </source>
</evidence>
<dbReference type="Gene3D" id="3.40.50.1010">
    <property type="entry name" value="5'-nuclease"/>
    <property type="match status" value="1"/>
</dbReference>
<evidence type="ECO:0000313" key="2">
    <source>
        <dbReference type="EMBL" id="MFC0634396.1"/>
    </source>
</evidence>
<dbReference type="RefSeq" id="WP_376836442.1">
    <property type="nucleotide sequence ID" value="NZ_JBHLSW010000007.1"/>
</dbReference>
<dbReference type="Proteomes" id="UP001589906">
    <property type="component" value="Unassembled WGS sequence"/>
</dbReference>
<dbReference type="InterPro" id="IPR029060">
    <property type="entry name" value="PIN-like_dom_sf"/>
</dbReference>
<feature type="domain" description="PIN" evidence="1">
    <location>
        <begin position="7"/>
        <end position="114"/>
    </location>
</feature>
<dbReference type="CDD" id="cd18682">
    <property type="entry name" value="PIN_VapC-like"/>
    <property type="match status" value="1"/>
</dbReference>
<keyword evidence="3" id="KW-1185">Reference proteome</keyword>